<keyword evidence="3 7" id="KW-0812">Transmembrane</keyword>
<sequence>MSLTIAIIIITCLVSITSFNRPDQIDKLSFWPYKVAHNKEYYRFLTSGFIHGDFMHLFFNMLTLYFFGSVAESYMQAYLGGKFFYILLYVLGLILPDVYTFFRYKDVYGYRTIGASGAVSAVLFSSIFFEPWHKLGLYFVIPIWGILYGLLYLVYSAYMSRRGGGDGINHDAHFWGAVLGFIFPLVMRPELARVFLEKITRLPF</sequence>
<reference evidence="10" key="1">
    <citation type="submission" date="2021-03" db="EMBL/GenBank/DDBJ databases">
        <title>Assistant Professor.</title>
        <authorList>
            <person name="Huq M.A."/>
        </authorList>
    </citation>
    <scope>NUCLEOTIDE SEQUENCE [LARGE SCALE GENOMIC DNA]</scope>
    <source>
        <strain evidence="10">MAH-28</strain>
    </source>
</reference>
<comment type="subcellular location">
    <subcellularLocation>
        <location evidence="1">Membrane</location>
        <topology evidence="1">Multi-pass membrane protein</topology>
    </subcellularLocation>
</comment>
<dbReference type="GO" id="GO:0006508">
    <property type="term" value="P:proteolysis"/>
    <property type="evidence" value="ECO:0007669"/>
    <property type="project" value="UniProtKB-KW"/>
</dbReference>
<dbReference type="RefSeq" id="WP_209147421.1">
    <property type="nucleotide sequence ID" value="NZ_JAGHKP010000003.1"/>
</dbReference>
<keyword evidence="9" id="KW-0645">Protease</keyword>
<evidence type="ECO:0000256" key="6">
    <source>
        <dbReference type="ARBA" id="ARBA00023136"/>
    </source>
</evidence>
<dbReference type="Proteomes" id="UP000679126">
    <property type="component" value="Unassembled WGS sequence"/>
</dbReference>
<organism evidence="9 10">
    <name type="scientific">Chitinophaga chungangae</name>
    <dbReference type="NCBI Taxonomy" id="2821488"/>
    <lineage>
        <taxon>Bacteria</taxon>
        <taxon>Pseudomonadati</taxon>
        <taxon>Bacteroidota</taxon>
        <taxon>Chitinophagia</taxon>
        <taxon>Chitinophagales</taxon>
        <taxon>Chitinophagaceae</taxon>
        <taxon>Chitinophaga</taxon>
    </lineage>
</organism>
<accession>A0ABS3YHX7</accession>
<evidence type="ECO:0000259" key="8">
    <source>
        <dbReference type="Pfam" id="PF01694"/>
    </source>
</evidence>
<keyword evidence="10" id="KW-1185">Reference proteome</keyword>
<evidence type="ECO:0000256" key="3">
    <source>
        <dbReference type="ARBA" id="ARBA00022692"/>
    </source>
</evidence>
<protein>
    <submittedName>
        <fullName evidence="9">Rhomboid family intramembrane serine protease</fullName>
        <ecNumber evidence="9">3.4.21.105</ecNumber>
    </submittedName>
</protein>
<feature type="transmembrane region" description="Helical" evidence="7">
    <location>
        <begin position="136"/>
        <end position="155"/>
    </location>
</feature>
<dbReference type="PANTHER" id="PTHR43731:SF14">
    <property type="entry name" value="PRESENILIN-ASSOCIATED RHOMBOID-LIKE PROTEIN, MITOCHONDRIAL"/>
    <property type="match status" value="1"/>
</dbReference>
<name>A0ABS3YHX7_9BACT</name>
<gene>
    <name evidence="9" type="ORF">J7I43_18905</name>
</gene>
<dbReference type="Pfam" id="PF01694">
    <property type="entry name" value="Rhomboid"/>
    <property type="match status" value="1"/>
</dbReference>
<dbReference type="EC" id="3.4.21.105" evidence="9"/>
<evidence type="ECO:0000256" key="7">
    <source>
        <dbReference type="SAM" id="Phobius"/>
    </source>
</evidence>
<evidence type="ECO:0000313" key="9">
    <source>
        <dbReference type="EMBL" id="MBO9154304.1"/>
    </source>
</evidence>
<proteinExistence type="inferred from homology"/>
<feature type="transmembrane region" description="Helical" evidence="7">
    <location>
        <begin position="175"/>
        <end position="196"/>
    </location>
</feature>
<evidence type="ECO:0000313" key="10">
    <source>
        <dbReference type="Proteomes" id="UP000679126"/>
    </source>
</evidence>
<keyword evidence="5 7" id="KW-1133">Transmembrane helix</keyword>
<feature type="transmembrane region" description="Helical" evidence="7">
    <location>
        <begin position="54"/>
        <end position="71"/>
    </location>
</feature>
<dbReference type="InterPro" id="IPR035952">
    <property type="entry name" value="Rhomboid-like_sf"/>
</dbReference>
<comment type="similarity">
    <text evidence="2">Belongs to the peptidase S54 family.</text>
</comment>
<dbReference type="InterPro" id="IPR022764">
    <property type="entry name" value="Peptidase_S54_rhomboid_dom"/>
</dbReference>
<feature type="transmembrane region" description="Helical" evidence="7">
    <location>
        <begin position="83"/>
        <end position="102"/>
    </location>
</feature>
<dbReference type="Gene3D" id="1.20.1540.10">
    <property type="entry name" value="Rhomboid-like"/>
    <property type="match status" value="1"/>
</dbReference>
<keyword evidence="6 7" id="KW-0472">Membrane</keyword>
<evidence type="ECO:0000256" key="2">
    <source>
        <dbReference type="ARBA" id="ARBA00009045"/>
    </source>
</evidence>
<dbReference type="InterPro" id="IPR050925">
    <property type="entry name" value="Rhomboid_protease_S54"/>
</dbReference>
<evidence type="ECO:0000256" key="4">
    <source>
        <dbReference type="ARBA" id="ARBA00022801"/>
    </source>
</evidence>
<evidence type="ECO:0000256" key="5">
    <source>
        <dbReference type="ARBA" id="ARBA00022989"/>
    </source>
</evidence>
<keyword evidence="4 9" id="KW-0378">Hydrolase</keyword>
<dbReference type="SUPFAM" id="SSF144091">
    <property type="entry name" value="Rhomboid-like"/>
    <property type="match status" value="1"/>
</dbReference>
<dbReference type="PANTHER" id="PTHR43731">
    <property type="entry name" value="RHOMBOID PROTEASE"/>
    <property type="match status" value="1"/>
</dbReference>
<feature type="domain" description="Peptidase S54 rhomboid" evidence="8">
    <location>
        <begin position="39"/>
        <end position="188"/>
    </location>
</feature>
<dbReference type="GO" id="GO:0008233">
    <property type="term" value="F:peptidase activity"/>
    <property type="evidence" value="ECO:0007669"/>
    <property type="project" value="UniProtKB-KW"/>
</dbReference>
<evidence type="ECO:0000256" key="1">
    <source>
        <dbReference type="ARBA" id="ARBA00004141"/>
    </source>
</evidence>
<feature type="transmembrane region" description="Helical" evidence="7">
    <location>
        <begin position="108"/>
        <end position="129"/>
    </location>
</feature>
<dbReference type="EMBL" id="JAGHKP010000003">
    <property type="protein sequence ID" value="MBO9154304.1"/>
    <property type="molecule type" value="Genomic_DNA"/>
</dbReference>
<comment type="caution">
    <text evidence="9">The sequence shown here is derived from an EMBL/GenBank/DDBJ whole genome shotgun (WGS) entry which is preliminary data.</text>
</comment>